<dbReference type="GO" id="GO:0005886">
    <property type="term" value="C:plasma membrane"/>
    <property type="evidence" value="ECO:0007669"/>
    <property type="project" value="UniProtKB-SubCell"/>
</dbReference>
<sequence>MKEKGFWDGARAATPTVFGYLSIGLAFGIVAAKAGVSPLETALMSIMVYSGSGQFALAALILSKAPLASIAMTVFLINLRHFLMNLHTSTVFPTASLGQQVLIGTFMTDESYGVMLGENLQNKNILPKWMYGNNFAGYLTWITATVLGCVLGGLIPNPDAFGIDFALIAMFVAIFASQLEGMVRTVKLPKIAWILGAVLLSYLVLAIFISGSLAVLMATLIGCTVGVMIDD</sequence>
<comment type="subcellular location">
    <subcellularLocation>
        <location evidence="1">Cell membrane</location>
        <topology evidence="1">Multi-pass membrane protein</topology>
    </subcellularLocation>
</comment>
<dbReference type="STRING" id="439219.SAMN02910293_00523"/>
<proteinExistence type="inferred from homology"/>
<dbReference type="RefSeq" id="WP_018165214.1">
    <property type="nucleotide sequence ID" value="NZ_FMXP01000005.1"/>
</dbReference>
<feature type="transmembrane region" description="Helical" evidence="8">
    <location>
        <begin position="12"/>
        <end position="35"/>
    </location>
</feature>
<keyword evidence="10" id="KW-1185">Reference proteome</keyword>
<dbReference type="PANTHER" id="PTHR34979">
    <property type="entry name" value="INNER MEMBRANE PROTEIN YGAZ"/>
    <property type="match status" value="1"/>
</dbReference>
<keyword evidence="5 8" id="KW-0812">Transmembrane</keyword>
<dbReference type="InterPro" id="IPR011606">
    <property type="entry name" value="Brnchd-chn_aa_trnsp_permease"/>
</dbReference>
<name>A0A1G6AN65_9STRE</name>
<organism evidence="9 10">
    <name type="scientific">Streptococcus henryi</name>
    <dbReference type="NCBI Taxonomy" id="439219"/>
    <lineage>
        <taxon>Bacteria</taxon>
        <taxon>Bacillati</taxon>
        <taxon>Bacillota</taxon>
        <taxon>Bacilli</taxon>
        <taxon>Lactobacillales</taxon>
        <taxon>Streptococcaceae</taxon>
        <taxon>Streptococcus</taxon>
    </lineage>
</organism>
<evidence type="ECO:0000313" key="10">
    <source>
        <dbReference type="Proteomes" id="UP000182508"/>
    </source>
</evidence>
<dbReference type="AlphaFoldDB" id="A0A1G6AN65"/>
<dbReference type="Pfam" id="PF03591">
    <property type="entry name" value="AzlC"/>
    <property type="match status" value="1"/>
</dbReference>
<evidence type="ECO:0000313" key="9">
    <source>
        <dbReference type="EMBL" id="SDB09839.1"/>
    </source>
</evidence>
<feature type="transmembrane region" description="Helical" evidence="8">
    <location>
        <begin position="191"/>
        <end position="221"/>
    </location>
</feature>
<protein>
    <submittedName>
        <fullName evidence="9">4-azaleucine resistance probable transporter AzlC</fullName>
    </submittedName>
</protein>
<dbReference type="eggNOG" id="COG1296">
    <property type="taxonomic scope" value="Bacteria"/>
</dbReference>
<feature type="transmembrane region" description="Helical" evidence="8">
    <location>
        <begin position="55"/>
        <end position="77"/>
    </location>
</feature>
<evidence type="ECO:0000256" key="5">
    <source>
        <dbReference type="ARBA" id="ARBA00022692"/>
    </source>
</evidence>
<comment type="similarity">
    <text evidence="2">Belongs to the AzlC family.</text>
</comment>
<gene>
    <name evidence="9" type="ORF">SAMN02910293_00523</name>
</gene>
<keyword evidence="3" id="KW-0813">Transport</keyword>
<evidence type="ECO:0000256" key="8">
    <source>
        <dbReference type="SAM" id="Phobius"/>
    </source>
</evidence>
<dbReference type="EMBL" id="FMXP01000005">
    <property type="protein sequence ID" value="SDB09839.1"/>
    <property type="molecule type" value="Genomic_DNA"/>
</dbReference>
<dbReference type="Proteomes" id="UP000182508">
    <property type="component" value="Unassembled WGS sequence"/>
</dbReference>
<keyword evidence="7 8" id="KW-0472">Membrane</keyword>
<dbReference type="GO" id="GO:1903785">
    <property type="term" value="P:L-valine transmembrane transport"/>
    <property type="evidence" value="ECO:0007669"/>
    <property type="project" value="TreeGrafter"/>
</dbReference>
<reference evidence="9 10" key="1">
    <citation type="submission" date="2016-10" db="EMBL/GenBank/DDBJ databases">
        <authorList>
            <person name="de Groot N.N."/>
        </authorList>
    </citation>
    <scope>NUCLEOTIDE SEQUENCE [LARGE SCALE GENOMIC DNA]</scope>
    <source>
        <strain evidence="9 10">A-4</strain>
    </source>
</reference>
<evidence type="ECO:0000256" key="7">
    <source>
        <dbReference type="ARBA" id="ARBA00023136"/>
    </source>
</evidence>
<feature type="transmembrane region" description="Helical" evidence="8">
    <location>
        <begin position="135"/>
        <end position="155"/>
    </location>
</feature>
<evidence type="ECO:0000256" key="1">
    <source>
        <dbReference type="ARBA" id="ARBA00004651"/>
    </source>
</evidence>
<accession>A0A1G6AN65</accession>
<keyword evidence="6 8" id="KW-1133">Transmembrane helix</keyword>
<feature type="transmembrane region" description="Helical" evidence="8">
    <location>
        <begin position="161"/>
        <end position="179"/>
    </location>
</feature>
<evidence type="ECO:0000256" key="6">
    <source>
        <dbReference type="ARBA" id="ARBA00022989"/>
    </source>
</evidence>
<dbReference type="PANTHER" id="PTHR34979:SF1">
    <property type="entry name" value="INNER MEMBRANE PROTEIN YGAZ"/>
    <property type="match status" value="1"/>
</dbReference>
<evidence type="ECO:0000256" key="2">
    <source>
        <dbReference type="ARBA" id="ARBA00010735"/>
    </source>
</evidence>
<evidence type="ECO:0000256" key="4">
    <source>
        <dbReference type="ARBA" id="ARBA00022475"/>
    </source>
</evidence>
<keyword evidence="4" id="KW-1003">Cell membrane</keyword>
<evidence type="ECO:0000256" key="3">
    <source>
        <dbReference type="ARBA" id="ARBA00022448"/>
    </source>
</evidence>